<keyword evidence="4 5" id="KW-0443">Lipid metabolism</keyword>
<dbReference type="Gene3D" id="3.20.20.190">
    <property type="entry name" value="Phosphatidylinositol (PI) phosphodiesterase"/>
    <property type="match status" value="1"/>
</dbReference>
<sequence>MDNERQKLHGLFVIKDNEYYYRYLSDIVDVRKGKHALSYSGSPRNMTQKMMEKQALPFGQNNNLTKCLMTVVVSATFTNPEFLTFMTTSREVEVVNEWTEYIFNLALNIRRTQHGVLYYMEKLMAPLRYANSLTYITIDLIARTIVPSEQNKDEYDHVRNTLRNTKVFSKRKCINCAELTDDDIFEIYVAITEREEIQQIFNRRTRDRKTRRAQGFMSMKRIERFLNKVQRDPRQNEVLYPMANWDTIRKLLGTFNKNLDYLTSDGFAKYLLSDENVEITNYSLRLVEENMHEPLSCYYINSSHNSYLKGAQIYHARYFCSDPSTSADVEIYRQILLSGCRCVEIDCWDGSDGEPIVTHGPTEITFIEPVLFKDVCMAIAECAFKTSEYPVCISVENHCCSMQQTKMARIFLECFGDMLLREPIPGYPLEAGVSLPSPYKLRRKILIKARKKERFPAERKGSLVTQTSRGVLQYFFVSYD</sequence>
<dbReference type="Gene3D" id="1.10.238.10">
    <property type="entry name" value="EF-hand"/>
    <property type="match status" value="1"/>
</dbReference>
<dbReference type="InterPro" id="IPR037862">
    <property type="entry name" value="PLC-beta_PH"/>
</dbReference>
<dbReference type="InterPro" id="IPR011992">
    <property type="entry name" value="EF-hand-dom_pair"/>
</dbReference>
<dbReference type="PANTHER" id="PTHR10336:SF36">
    <property type="entry name" value="1-PHOSPHATIDYLINOSITOL 4,5-BISPHOSPHATE PHOSPHODIESTERASE BETA-4"/>
    <property type="match status" value="1"/>
</dbReference>
<reference evidence="8" key="1">
    <citation type="submission" date="2017-02" db="UniProtKB">
        <authorList>
            <consortium name="WormBaseParasite"/>
        </authorList>
    </citation>
    <scope>IDENTIFICATION</scope>
</reference>
<evidence type="ECO:0000256" key="2">
    <source>
        <dbReference type="ARBA" id="ARBA00022801"/>
    </source>
</evidence>
<dbReference type="Pfam" id="PF17787">
    <property type="entry name" value="PH_14"/>
    <property type="match status" value="1"/>
</dbReference>
<evidence type="ECO:0000256" key="4">
    <source>
        <dbReference type="ARBA" id="ARBA00023098"/>
    </source>
</evidence>
<evidence type="ECO:0000259" key="6">
    <source>
        <dbReference type="SMART" id="SM00148"/>
    </source>
</evidence>
<dbReference type="PRINTS" id="PR00390">
    <property type="entry name" value="PHPHLIPASEC"/>
</dbReference>
<dbReference type="GO" id="GO:0004435">
    <property type="term" value="F:phosphatidylinositol-4,5-bisphosphate phospholipase C activity"/>
    <property type="evidence" value="ECO:0007669"/>
    <property type="project" value="UniProtKB-EC"/>
</dbReference>
<accession>A0A0N5AFK7</accession>
<proteinExistence type="predicted"/>
<dbReference type="InterPro" id="IPR015359">
    <property type="entry name" value="PLC_EF-hand-like"/>
</dbReference>
<protein>
    <recommendedName>
        <fullName evidence="1 5">Phosphoinositide phospholipase C</fullName>
        <ecNumber evidence="1 5">3.1.4.11</ecNumber>
    </recommendedName>
</protein>
<name>A0A0N5AFK7_9BILA</name>
<keyword evidence="7" id="KW-1185">Reference proteome</keyword>
<dbReference type="AlphaFoldDB" id="A0A0N5AFK7"/>
<comment type="catalytic activity">
    <reaction evidence="5">
        <text>a 1,2-diacyl-sn-glycero-3-phospho-(1D-myo-inositol-4,5-bisphosphate) + H2O = 1D-myo-inositol 1,4,5-trisphosphate + a 1,2-diacyl-sn-glycerol + H(+)</text>
        <dbReference type="Rhea" id="RHEA:33179"/>
        <dbReference type="ChEBI" id="CHEBI:15377"/>
        <dbReference type="ChEBI" id="CHEBI:15378"/>
        <dbReference type="ChEBI" id="CHEBI:17815"/>
        <dbReference type="ChEBI" id="CHEBI:58456"/>
        <dbReference type="ChEBI" id="CHEBI:203600"/>
        <dbReference type="EC" id="3.1.4.11"/>
    </reaction>
</comment>
<dbReference type="Gene3D" id="2.30.29.240">
    <property type="match status" value="1"/>
</dbReference>
<evidence type="ECO:0000313" key="7">
    <source>
        <dbReference type="Proteomes" id="UP000046393"/>
    </source>
</evidence>
<dbReference type="InterPro" id="IPR017946">
    <property type="entry name" value="PLC-like_Pdiesterase_TIM-brl"/>
</dbReference>
<feature type="domain" description="Phosphatidylinositol-specific phospholipase C X" evidence="6">
    <location>
        <begin position="289"/>
        <end position="450"/>
    </location>
</feature>
<dbReference type="EC" id="3.1.4.11" evidence="1 5"/>
<dbReference type="GO" id="GO:0046488">
    <property type="term" value="P:phosphatidylinositol metabolic process"/>
    <property type="evidence" value="ECO:0007669"/>
    <property type="project" value="TreeGrafter"/>
</dbReference>
<dbReference type="WBParaSite" id="SMUV_0000306501-mRNA-1">
    <property type="protein sequence ID" value="SMUV_0000306501-mRNA-1"/>
    <property type="gene ID" value="SMUV_0000306501"/>
</dbReference>
<dbReference type="GO" id="GO:0051209">
    <property type="term" value="P:release of sequestered calcium ion into cytosol"/>
    <property type="evidence" value="ECO:0007669"/>
    <property type="project" value="TreeGrafter"/>
</dbReference>
<evidence type="ECO:0000313" key="8">
    <source>
        <dbReference type="WBParaSite" id="SMUV_0000306501-mRNA-1"/>
    </source>
</evidence>
<dbReference type="STRING" id="451379.A0A0N5AFK7"/>
<dbReference type="SUPFAM" id="SSF47473">
    <property type="entry name" value="EF-hand"/>
    <property type="match status" value="1"/>
</dbReference>
<keyword evidence="3 5" id="KW-0442">Lipid degradation</keyword>
<dbReference type="InterPro" id="IPR000909">
    <property type="entry name" value="PLipase_C_PInositol-sp_X_dom"/>
</dbReference>
<keyword evidence="2 5" id="KW-0378">Hydrolase</keyword>
<dbReference type="SUPFAM" id="SSF51695">
    <property type="entry name" value="PLC-like phosphodiesterases"/>
    <property type="match status" value="1"/>
</dbReference>
<dbReference type="GO" id="GO:0016042">
    <property type="term" value="P:lipid catabolic process"/>
    <property type="evidence" value="ECO:0007669"/>
    <property type="project" value="UniProtKB-KW"/>
</dbReference>
<dbReference type="SMART" id="SM00148">
    <property type="entry name" value="PLCXc"/>
    <property type="match status" value="1"/>
</dbReference>
<dbReference type="GO" id="GO:0048015">
    <property type="term" value="P:phosphatidylinositol-mediated signaling"/>
    <property type="evidence" value="ECO:0007669"/>
    <property type="project" value="TreeGrafter"/>
</dbReference>
<dbReference type="PROSITE" id="PS50007">
    <property type="entry name" value="PIPLC_X_DOMAIN"/>
    <property type="match status" value="1"/>
</dbReference>
<dbReference type="InterPro" id="IPR001192">
    <property type="entry name" value="PI-PLC_fam"/>
</dbReference>
<dbReference type="PANTHER" id="PTHR10336">
    <property type="entry name" value="PHOSPHOINOSITIDE-SPECIFIC PHOSPHOLIPASE C FAMILY PROTEIN"/>
    <property type="match status" value="1"/>
</dbReference>
<organism evidence="7 8">
    <name type="scientific">Syphacia muris</name>
    <dbReference type="NCBI Taxonomy" id="451379"/>
    <lineage>
        <taxon>Eukaryota</taxon>
        <taxon>Metazoa</taxon>
        <taxon>Ecdysozoa</taxon>
        <taxon>Nematoda</taxon>
        <taxon>Chromadorea</taxon>
        <taxon>Rhabditida</taxon>
        <taxon>Spirurina</taxon>
        <taxon>Oxyuridomorpha</taxon>
        <taxon>Oxyuroidea</taxon>
        <taxon>Oxyuridae</taxon>
        <taxon>Syphacia</taxon>
    </lineage>
</organism>
<evidence type="ECO:0000256" key="1">
    <source>
        <dbReference type="ARBA" id="ARBA00012368"/>
    </source>
</evidence>
<dbReference type="Proteomes" id="UP000046393">
    <property type="component" value="Unplaced"/>
</dbReference>
<dbReference type="Pfam" id="PF00388">
    <property type="entry name" value="PI-PLC-X"/>
    <property type="match status" value="1"/>
</dbReference>
<dbReference type="Pfam" id="PF09279">
    <property type="entry name" value="EF-hand_like"/>
    <property type="match status" value="1"/>
</dbReference>
<evidence type="ECO:0000256" key="5">
    <source>
        <dbReference type="RuleBase" id="RU361133"/>
    </source>
</evidence>
<dbReference type="SUPFAM" id="SSF50729">
    <property type="entry name" value="PH domain-like"/>
    <property type="match status" value="1"/>
</dbReference>
<evidence type="ECO:0000256" key="3">
    <source>
        <dbReference type="ARBA" id="ARBA00022963"/>
    </source>
</evidence>